<protein>
    <recommendedName>
        <fullName evidence="3">Lipoprotein</fullName>
    </recommendedName>
</protein>
<reference evidence="2" key="1">
    <citation type="submission" date="2023-07" db="EMBL/GenBank/DDBJ databases">
        <title>Functional and genomic diversity of the sorghum phyllosphere microbiome.</title>
        <authorList>
            <person name="Shade A."/>
        </authorList>
    </citation>
    <scope>NUCLEOTIDE SEQUENCE [LARGE SCALE GENOMIC DNA]</scope>
    <source>
        <strain evidence="2">SORGH_AS_0422</strain>
    </source>
</reference>
<organism evidence="1 2">
    <name type="scientific">Mucilaginibacter terrae</name>
    <dbReference type="NCBI Taxonomy" id="1955052"/>
    <lineage>
        <taxon>Bacteria</taxon>
        <taxon>Pseudomonadati</taxon>
        <taxon>Bacteroidota</taxon>
        <taxon>Sphingobacteriia</taxon>
        <taxon>Sphingobacteriales</taxon>
        <taxon>Sphingobacteriaceae</taxon>
        <taxon>Mucilaginibacter</taxon>
    </lineage>
</organism>
<evidence type="ECO:0000313" key="1">
    <source>
        <dbReference type="EMBL" id="MDT3402967.1"/>
    </source>
</evidence>
<evidence type="ECO:0000313" key="2">
    <source>
        <dbReference type="Proteomes" id="UP001258315"/>
    </source>
</evidence>
<sequence length="224" mass="25735">MKFLIPVLLAVLLVNCKRPFPKATKVEKPVAKPASAPKVAPPNYIKLIDVYVPLKFDTLQVFSSSNLDSIGYKYRGVQLDSTNAKVLGSNWQNIENYYANFKFDIDEYKVGLITRVPSMYESSSITLFIYDKNKKTLIEKLELAENWGDAGAVFEKRSWLFRDSKGRLKCLLHQSYYYDPKVNDEDASTAVDENNDYLINLQHSVTDTVDRNAKVLFNKMKRLR</sequence>
<dbReference type="EMBL" id="JAVLVU010000001">
    <property type="protein sequence ID" value="MDT3402967.1"/>
    <property type="molecule type" value="Genomic_DNA"/>
</dbReference>
<name>A0ABU3GVI9_9SPHI</name>
<dbReference type="RefSeq" id="WP_311949658.1">
    <property type="nucleotide sequence ID" value="NZ_JAVLVU010000001.1"/>
</dbReference>
<comment type="caution">
    <text evidence="1">The sequence shown here is derived from an EMBL/GenBank/DDBJ whole genome shotgun (WGS) entry which is preliminary data.</text>
</comment>
<keyword evidence="2" id="KW-1185">Reference proteome</keyword>
<proteinExistence type="predicted"/>
<evidence type="ECO:0008006" key="3">
    <source>
        <dbReference type="Google" id="ProtNLM"/>
    </source>
</evidence>
<accession>A0ABU3GVI9</accession>
<dbReference type="Proteomes" id="UP001258315">
    <property type="component" value="Unassembled WGS sequence"/>
</dbReference>
<gene>
    <name evidence="1" type="ORF">QE417_002039</name>
</gene>